<evidence type="ECO:0000313" key="7">
    <source>
        <dbReference type="EMBL" id="MCG2591066.1"/>
    </source>
</evidence>
<dbReference type="EMBL" id="JAKLWS010000062">
    <property type="protein sequence ID" value="MCG2591066.1"/>
    <property type="molecule type" value="Genomic_DNA"/>
</dbReference>
<sequence>MDFIKHYAALVESELELLDFPLKPTTLYEPQRYILSGSGKRIRPILALMGCGLCGKEIRKAIPAALAVELVHNFTLIHDDIMDQADVRRGNPTVHRRWDGSTAILSGDGLFVQALLQLQRLDPEIDYKRANKIFLDGINRVCEGQALDMEFENRMDVTTGEYLEMIGGKTAALLSVSLQLGGMAAKASDEQLEYLKQFGESLGLAFQIQDDLMDVTADPEKFGKKQGGDISEGKKTFLMVQTLGFCDPDEREWLTGCLKNRPLQSEAVQNVLALYEKYDVIESAESLSHDYYEKAIHSLNLFGDSNYKQDLQQLINYLKRRDS</sequence>
<evidence type="ECO:0000313" key="8">
    <source>
        <dbReference type="Proteomes" id="UP001165366"/>
    </source>
</evidence>
<evidence type="ECO:0000256" key="5">
    <source>
        <dbReference type="ARBA" id="ARBA00022842"/>
    </source>
</evidence>
<dbReference type="PROSITE" id="PS00723">
    <property type="entry name" value="POLYPRENYL_SYNTHASE_1"/>
    <property type="match status" value="1"/>
</dbReference>
<keyword evidence="3 6" id="KW-0808">Transferase</keyword>
<dbReference type="RefSeq" id="WP_237856620.1">
    <property type="nucleotide sequence ID" value="NZ_JAKLWS010000062.1"/>
</dbReference>
<evidence type="ECO:0000256" key="6">
    <source>
        <dbReference type="RuleBase" id="RU004466"/>
    </source>
</evidence>
<gene>
    <name evidence="7" type="ORF">L6773_21020</name>
</gene>
<comment type="caution">
    <text evidence="7">The sequence shown here is derived from an EMBL/GenBank/DDBJ whole genome shotgun (WGS) entry which is preliminary data.</text>
</comment>
<evidence type="ECO:0000256" key="4">
    <source>
        <dbReference type="ARBA" id="ARBA00022723"/>
    </source>
</evidence>
<dbReference type="PANTHER" id="PTHR12001:SF85">
    <property type="entry name" value="SHORT CHAIN ISOPRENYL DIPHOSPHATE SYNTHASE"/>
    <property type="match status" value="1"/>
</dbReference>
<dbReference type="SFLD" id="SFLDG01017">
    <property type="entry name" value="Polyprenyl_Transferase_Like"/>
    <property type="match status" value="1"/>
</dbReference>
<organism evidence="7 8">
    <name type="scientific">Rhodohalobacter sulfatireducens</name>
    <dbReference type="NCBI Taxonomy" id="2911366"/>
    <lineage>
        <taxon>Bacteria</taxon>
        <taxon>Pseudomonadati</taxon>
        <taxon>Balneolota</taxon>
        <taxon>Balneolia</taxon>
        <taxon>Balneolales</taxon>
        <taxon>Balneolaceae</taxon>
        <taxon>Rhodohalobacter</taxon>
    </lineage>
</organism>
<evidence type="ECO:0000256" key="2">
    <source>
        <dbReference type="ARBA" id="ARBA00006706"/>
    </source>
</evidence>
<keyword evidence="5" id="KW-0460">Magnesium</keyword>
<dbReference type="CDD" id="cd00685">
    <property type="entry name" value="Trans_IPPS_HT"/>
    <property type="match status" value="1"/>
</dbReference>
<dbReference type="SUPFAM" id="SSF48576">
    <property type="entry name" value="Terpenoid synthases"/>
    <property type="match status" value="1"/>
</dbReference>
<comment type="cofactor">
    <cofactor evidence="1">
        <name>Mg(2+)</name>
        <dbReference type="ChEBI" id="CHEBI:18420"/>
    </cofactor>
</comment>
<comment type="similarity">
    <text evidence="2 6">Belongs to the FPP/GGPP synthase family.</text>
</comment>
<dbReference type="InterPro" id="IPR033749">
    <property type="entry name" value="Polyprenyl_synt_CS"/>
</dbReference>
<dbReference type="PROSITE" id="PS00444">
    <property type="entry name" value="POLYPRENYL_SYNTHASE_2"/>
    <property type="match status" value="1"/>
</dbReference>
<evidence type="ECO:0000256" key="3">
    <source>
        <dbReference type="ARBA" id="ARBA00022679"/>
    </source>
</evidence>
<proteinExistence type="inferred from homology"/>
<reference evidence="7" key="1">
    <citation type="submission" date="2022-01" db="EMBL/GenBank/DDBJ databases">
        <authorList>
            <person name="Wang Y."/>
        </authorList>
    </citation>
    <scope>NUCLEOTIDE SEQUENCE</scope>
    <source>
        <strain evidence="7">WB101</strain>
    </source>
</reference>
<dbReference type="SFLD" id="SFLDS00005">
    <property type="entry name" value="Isoprenoid_Synthase_Type_I"/>
    <property type="match status" value="1"/>
</dbReference>
<reference evidence="7" key="2">
    <citation type="submission" date="2024-05" db="EMBL/GenBank/DDBJ databases">
        <title>Rhodohalobacter halophilus gen. nov., sp. nov., a moderately halophilic member of the family Balneolaceae.</title>
        <authorList>
            <person name="Xia J."/>
        </authorList>
    </citation>
    <scope>NUCLEOTIDE SEQUENCE</scope>
    <source>
        <strain evidence="7">WB101</strain>
    </source>
</reference>
<accession>A0ABS9KJQ2</accession>
<name>A0ABS9KJQ2_9BACT</name>
<keyword evidence="8" id="KW-1185">Reference proteome</keyword>
<dbReference type="InterPro" id="IPR000092">
    <property type="entry name" value="Polyprenyl_synt"/>
</dbReference>
<dbReference type="Proteomes" id="UP001165366">
    <property type="component" value="Unassembled WGS sequence"/>
</dbReference>
<keyword evidence="4" id="KW-0479">Metal-binding</keyword>
<dbReference type="Gene3D" id="1.10.600.10">
    <property type="entry name" value="Farnesyl Diphosphate Synthase"/>
    <property type="match status" value="1"/>
</dbReference>
<protein>
    <submittedName>
        <fullName evidence="7">Polyprenyl synthetase family protein</fullName>
    </submittedName>
</protein>
<evidence type="ECO:0000256" key="1">
    <source>
        <dbReference type="ARBA" id="ARBA00001946"/>
    </source>
</evidence>
<dbReference type="Pfam" id="PF00348">
    <property type="entry name" value="polyprenyl_synt"/>
    <property type="match status" value="1"/>
</dbReference>
<dbReference type="InterPro" id="IPR008949">
    <property type="entry name" value="Isoprenoid_synthase_dom_sf"/>
</dbReference>
<dbReference type="PANTHER" id="PTHR12001">
    <property type="entry name" value="GERANYLGERANYL PYROPHOSPHATE SYNTHASE"/>
    <property type="match status" value="1"/>
</dbReference>